<dbReference type="OrthoDB" id="7915657at2"/>
<dbReference type="Pfam" id="PF05284">
    <property type="entry name" value="DUF736"/>
    <property type="match status" value="1"/>
</dbReference>
<evidence type="ECO:0008006" key="3">
    <source>
        <dbReference type="Google" id="ProtNLM"/>
    </source>
</evidence>
<evidence type="ECO:0000313" key="1">
    <source>
        <dbReference type="EMBL" id="GGA64388.1"/>
    </source>
</evidence>
<dbReference type="InterPro" id="IPR007948">
    <property type="entry name" value="DUF736"/>
</dbReference>
<organism evidence="1 2">
    <name type="scientific">Pelagibacterium lentulum</name>
    <dbReference type="NCBI Taxonomy" id="2029865"/>
    <lineage>
        <taxon>Bacteria</taxon>
        <taxon>Pseudomonadati</taxon>
        <taxon>Pseudomonadota</taxon>
        <taxon>Alphaproteobacteria</taxon>
        <taxon>Hyphomicrobiales</taxon>
        <taxon>Devosiaceae</taxon>
        <taxon>Pelagibacterium</taxon>
    </lineage>
</organism>
<sequence length="111" mass="12498">MTDLTNFVRIDGDKLTGNVATLTFDIDFTGEPVVSDNPDAPKYRIFAKSPRGRRIEVGAVWQNLNRDDKPYYSISLNTGHGRFYANLGRYPGQDEENLFAVIEQTRRGQGA</sequence>
<dbReference type="RefSeq" id="WP_127071612.1">
    <property type="nucleotide sequence ID" value="NZ_BMKB01000012.1"/>
</dbReference>
<gene>
    <name evidence="1" type="ORF">GCM10011499_38560</name>
</gene>
<name>A0A916W448_9HYPH</name>
<dbReference type="AlphaFoldDB" id="A0A916W448"/>
<dbReference type="EMBL" id="BMKB01000012">
    <property type="protein sequence ID" value="GGA64388.1"/>
    <property type="molecule type" value="Genomic_DNA"/>
</dbReference>
<reference evidence="1 2" key="1">
    <citation type="journal article" date="2014" name="Int. J. Syst. Evol. Microbiol.">
        <title>Complete genome sequence of Corynebacterium casei LMG S-19264T (=DSM 44701T), isolated from a smear-ripened cheese.</title>
        <authorList>
            <consortium name="US DOE Joint Genome Institute (JGI-PGF)"/>
            <person name="Walter F."/>
            <person name="Albersmeier A."/>
            <person name="Kalinowski J."/>
            <person name="Ruckert C."/>
        </authorList>
    </citation>
    <scope>NUCLEOTIDE SEQUENCE [LARGE SCALE GENOMIC DNA]</scope>
    <source>
        <strain evidence="1 2">CGMCC 1.15896</strain>
    </source>
</reference>
<comment type="caution">
    <text evidence="1">The sequence shown here is derived from an EMBL/GenBank/DDBJ whole genome shotgun (WGS) entry which is preliminary data.</text>
</comment>
<evidence type="ECO:0000313" key="2">
    <source>
        <dbReference type="Proteomes" id="UP000596977"/>
    </source>
</evidence>
<protein>
    <recommendedName>
        <fullName evidence="3">DUF736 domain-containing protein</fullName>
    </recommendedName>
</protein>
<keyword evidence="2" id="KW-1185">Reference proteome</keyword>
<proteinExistence type="predicted"/>
<accession>A0A916W448</accession>
<dbReference type="Proteomes" id="UP000596977">
    <property type="component" value="Unassembled WGS sequence"/>
</dbReference>